<sequence length="60" mass="6833">MTKMRKVTTILTQSHHLLLNTDSCIKKQALYKKKKINITNLSILSLTVIQITIHGRGSRT</sequence>
<keyword evidence="1" id="KW-0472">Membrane</keyword>
<reference evidence="2" key="1">
    <citation type="journal article" date="2011" name="PLoS Genet.">
        <title>Parallel evolution of a type IV secretion system in radiating lineages of the host-restricted bacterial pathogen Bartonella.</title>
        <authorList>
            <person name="Engel P."/>
            <person name="Salzburger W."/>
            <person name="Liesch M."/>
            <person name="Chang C.C."/>
            <person name="Maruyama S."/>
            <person name="Lanz C."/>
            <person name="Calteau A."/>
            <person name="Lajus A."/>
            <person name="Medigue C."/>
            <person name="Schuster S.C."/>
            <person name="Dehio C."/>
        </authorList>
    </citation>
    <scope>NUCLEOTIDE SEQUENCE</scope>
    <source>
        <strain evidence="2">ATCC BAA-1498</strain>
    </source>
</reference>
<protein>
    <submittedName>
        <fullName evidence="2">Uncharacterized protein</fullName>
    </submittedName>
</protein>
<evidence type="ECO:0000313" key="2">
    <source>
        <dbReference type="EMBL" id="CBI77992.1"/>
    </source>
</evidence>
<organism evidence="2">
    <name type="scientific">Bartonella rochalimae ATCC BAA-1498</name>
    <dbReference type="NCBI Taxonomy" id="685782"/>
    <lineage>
        <taxon>Bacteria</taxon>
        <taxon>Pseudomonadati</taxon>
        <taxon>Pseudomonadota</taxon>
        <taxon>Alphaproteobacteria</taxon>
        <taxon>Hyphomicrobiales</taxon>
        <taxon>Bartonellaceae</taxon>
        <taxon>Bartonella</taxon>
    </lineage>
</organism>
<dbReference type="EMBL" id="FN645459">
    <property type="protein sequence ID" value="CBI77992.1"/>
    <property type="molecule type" value="Genomic_DNA"/>
</dbReference>
<keyword evidence="1" id="KW-1133">Transmembrane helix</keyword>
<feature type="transmembrane region" description="Helical" evidence="1">
    <location>
        <begin position="36"/>
        <end position="53"/>
    </location>
</feature>
<evidence type="ECO:0000256" key="1">
    <source>
        <dbReference type="SAM" id="Phobius"/>
    </source>
</evidence>
<gene>
    <name evidence="2" type="ORF">BARRO_50341</name>
</gene>
<accession>E6YM90</accession>
<proteinExistence type="predicted"/>
<dbReference type="AlphaFoldDB" id="E6YM90"/>
<name>E6YM90_9HYPH</name>
<keyword evidence="1" id="KW-0812">Transmembrane</keyword>